<feature type="transmembrane region" description="Helical" evidence="1">
    <location>
        <begin position="268"/>
        <end position="287"/>
    </location>
</feature>
<feature type="domain" description="DUF4010" evidence="3">
    <location>
        <begin position="184"/>
        <end position="392"/>
    </location>
</feature>
<name>A0A2K4MLU5_9NEIS</name>
<sequence>MRYLDWLPPEATQITLVLFLAFLIGLEREERKAGGDKYAFGGVRTYPLIGLIGYVIATLAHGEWMPVALGFAVVAAFLLMSYWHKLSGSGYSSVTTEMTGLATYLIGVLVCRELYWLAATLTVASLLLLEFKTRLETLAQRIDPTDILIFTQFLLLAAVILPLLPNQAMSRFQINPFNTWLVVVAVSAISYGSYLLQRLRQGRGGLLLAALAGGAYSSTVTTVVLARRSAGAAAPRVYAGAIVMASGMMYLRLMAFLALFNFALLLRLWPLFSLLAALALLSGWLWSKSGSDAAVANEAYQPKNPLEISTALLFAVLFIAMLVATRLAAQYLGTAGVYTLAAVMGVSDVDPFIMGITQSTPQLTPLPVAAAAILIAASANNVAKGCYALSLGSREAGRQALLMLLALAALGLGLASVLWA</sequence>
<dbReference type="Pfam" id="PF13194">
    <property type="entry name" value="DUF4010"/>
    <property type="match status" value="1"/>
</dbReference>
<feature type="transmembrane region" description="Helical" evidence="1">
    <location>
        <begin position="238"/>
        <end position="262"/>
    </location>
</feature>
<feature type="transmembrane region" description="Helical" evidence="1">
    <location>
        <begin position="104"/>
        <end position="127"/>
    </location>
</feature>
<feature type="transmembrane region" description="Helical" evidence="1">
    <location>
        <begin position="6"/>
        <end position="26"/>
    </location>
</feature>
<gene>
    <name evidence="4" type="ORF">C2134_15270</name>
</gene>
<feature type="transmembrane region" description="Helical" evidence="1">
    <location>
        <begin position="368"/>
        <end position="389"/>
    </location>
</feature>
<dbReference type="Pfam" id="PF02308">
    <property type="entry name" value="MgtC"/>
    <property type="match status" value="1"/>
</dbReference>
<dbReference type="AlphaFoldDB" id="A0A2K4MLU5"/>
<proteinExistence type="predicted"/>
<feature type="transmembrane region" description="Helical" evidence="1">
    <location>
        <begin position="147"/>
        <end position="165"/>
    </location>
</feature>
<organism evidence="4 5">
    <name type="scientific">Chromobacterium sinusclupearum</name>
    <dbReference type="NCBI Taxonomy" id="2077146"/>
    <lineage>
        <taxon>Bacteria</taxon>
        <taxon>Pseudomonadati</taxon>
        <taxon>Pseudomonadota</taxon>
        <taxon>Betaproteobacteria</taxon>
        <taxon>Neisseriales</taxon>
        <taxon>Chromobacteriaceae</taxon>
        <taxon>Chromobacterium</taxon>
    </lineage>
</organism>
<evidence type="ECO:0000259" key="3">
    <source>
        <dbReference type="Pfam" id="PF13194"/>
    </source>
</evidence>
<keyword evidence="1" id="KW-0472">Membrane</keyword>
<dbReference type="InterPro" id="IPR049177">
    <property type="entry name" value="MgtC_SapB_SrpB_YhiD_N"/>
</dbReference>
<dbReference type="Proteomes" id="UP000236416">
    <property type="component" value="Unassembled WGS sequence"/>
</dbReference>
<evidence type="ECO:0000313" key="5">
    <source>
        <dbReference type="Proteomes" id="UP000236416"/>
    </source>
</evidence>
<feature type="transmembrane region" description="Helical" evidence="1">
    <location>
        <begin position="401"/>
        <end position="419"/>
    </location>
</feature>
<dbReference type="PANTHER" id="PTHR39084:SF1">
    <property type="entry name" value="DUF4010 DOMAIN-CONTAINING PROTEIN"/>
    <property type="match status" value="1"/>
</dbReference>
<keyword evidence="1" id="KW-1133">Transmembrane helix</keyword>
<accession>A0A2K4MLU5</accession>
<evidence type="ECO:0000259" key="2">
    <source>
        <dbReference type="Pfam" id="PF02308"/>
    </source>
</evidence>
<keyword evidence="5" id="KW-1185">Reference proteome</keyword>
<comment type="caution">
    <text evidence="4">The sequence shown here is derived from an EMBL/GenBank/DDBJ whole genome shotgun (WGS) entry which is preliminary data.</text>
</comment>
<feature type="transmembrane region" description="Helical" evidence="1">
    <location>
        <begin position="177"/>
        <end position="194"/>
    </location>
</feature>
<feature type="transmembrane region" description="Helical" evidence="1">
    <location>
        <begin position="64"/>
        <end position="83"/>
    </location>
</feature>
<feature type="transmembrane region" description="Helical" evidence="1">
    <location>
        <begin position="38"/>
        <end position="58"/>
    </location>
</feature>
<keyword evidence="1" id="KW-0812">Transmembrane</keyword>
<dbReference type="PANTHER" id="PTHR39084">
    <property type="entry name" value="MEMBRANE PROTEIN-RELATED"/>
    <property type="match status" value="1"/>
</dbReference>
<feature type="transmembrane region" description="Helical" evidence="1">
    <location>
        <begin position="308"/>
        <end position="329"/>
    </location>
</feature>
<feature type="domain" description="MgtC/SapB/SrpB/YhiD N-terminal" evidence="2">
    <location>
        <begin position="15"/>
        <end position="137"/>
    </location>
</feature>
<evidence type="ECO:0000256" key="1">
    <source>
        <dbReference type="SAM" id="Phobius"/>
    </source>
</evidence>
<evidence type="ECO:0000313" key="4">
    <source>
        <dbReference type="EMBL" id="POA98002.1"/>
    </source>
</evidence>
<dbReference type="EMBL" id="PPTF01000068">
    <property type="protein sequence ID" value="POA98002.1"/>
    <property type="molecule type" value="Genomic_DNA"/>
</dbReference>
<feature type="transmembrane region" description="Helical" evidence="1">
    <location>
        <begin position="206"/>
        <end position="226"/>
    </location>
</feature>
<reference evidence="4 5" key="1">
    <citation type="submission" date="2018-01" db="EMBL/GenBank/DDBJ databases">
        <title>Genomic Sequence of Chromobacterium MWU13-2610 from wild cranberry bogs within the Cape Cod National Seashore.</title>
        <authorList>
            <person name="O'Hara-Hanley K."/>
            <person name="Soby S."/>
            <person name="Harrison A."/>
        </authorList>
    </citation>
    <scope>NUCLEOTIDE SEQUENCE [LARGE SCALE GENOMIC DNA]</scope>
    <source>
        <strain evidence="4 5">MWU13-2610</strain>
    </source>
</reference>
<protein>
    <submittedName>
        <fullName evidence="4">MgtC/SapB transporter</fullName>
    </submittedName>
</protein>
<dbReference type="RefSeq" id="WP_103320989.1">
    <property type="nucleotide sequence ID" value="NZ_PPTF01000068.1"/>
</dbReference>
<dbReference type="InterPro" id="IPR025105">
    <property type="entry name" value="DUF4010"/>
</dbReference>